<dbReference type="OrthoDB" id="10637857at2759"/>
<name>G0WGH1_NAUDC</name>
<sequence length="149" mass="17629">MLTKIKNWFQGSPKSDNMVNSDIIPIEDFKVDEENISVDCISKNLENDGTHEDTTEIPKTKRYLNISTQTMKMLIEHKYTSIAIWVLYGMLLVQFIIWLVYWLRIEPDSIKRKIDKNDMAFILSDIPDSKVNYHLYIDEYRNRMTSQST</sequence>
<dbReference type="EMBL" id="HE580275">
    <property type="protein sequence ID" value="CCD26882.1"/>
    <property type="molecule type" value="Genomic_DNA"/>
</dbReference>
<dbReference type="AlphaFoldDB" id="G0WGH1"/>
<dbReference type="Proteomes" id="UP000000689">
    <property type="component" value="Chromosome 9"/>
</dbReference>
<dbReference type="KEGG" id="ndi:NDAI_0I03140"/>
<reference evidence="2 3" key="1">
    <citation type="journal article" date="2011" name="Proc. Natl. Acad. Sci. U.S.A.">
        <title>Evolutionary erosion of yeast sex chromosomes by mating-type switching accidents.</title>
        <authorList>
            <person name="Gordon J.L."/>
            <person name="Armisen D."/>
            <person name="Proux-Wera E."/>
            <person name="Oheigeartaigh S.S."/>
            <person name="Byrne K.P."/>
            <person name="Wolfe K.H."/>
        </authorList>
    </citation>
    <scope>NUCLEOTIDE SEQUENCE [LARGE SCALE GENOMIC DNA]</scope>
    <source>
        <strain evidence="3">ATCC 10597 / BCRC 20456 / CBS 421 / NBRC 0211 / NRRL Y-12639</strain>
    </source>
</reference>
<proteinExistence type="predicted"/>
<keyword evidence="1" id="KW-0812">Transmembrane</keyword>
<feature type="transmembrane region" description="Helical" evidence="1">
    <location>
        <begin position="82"/>
        <end position="103"/>
    </location>
</feature>
<keyword evidence="1" id="KW-0472">Membrane</keyword>
<evidence type="ECO:0000313" key="2">
    <source>
        <dbReference type="EMBL" id="CCD26882.1"/>
    </source>
</evidence>
<evidence type="ECO:0000256" key="1">
    <source>
        <dbReference type="SAM" id="Phobius"/>
    </source>
</evidence>
<gene>
    <name evidence="2" type="primary">NDAI0I03140</name>
    <name evidence="2" type="ordered locus">NDAI_0I03140</name>
</gene>
<accession>G0WGH1</accession>
<dbReference type="HOGENOM" id="CLU_1750164_0_0_1"/>
<evidence type="ECO:0000313" key="3">
    <source>
        <dbReference type="Proteomes" id="UP000000689"/>
    </source>
</evidence>
<dbReference type="GeneID" id="11493972"/>
<protein>
    <submittedName>
        <fullName evidence="2">Uncharacterized protein</fullName>
    </submittedName>
</protein>
<dbReference type="RefSeq" id="XP_003672125.1">
    <property type="nucleotide sequence ID" value="XM_003672077.1"/>
</dbReference>
<keyword evidence="1" id="KW-1133">Transmembrane helix</keyword>
<keyword evidence="3" id="KW-1185">Reference proteome</keyword>
<organism evidence="2 3">
    <name type="scientific">Naumovozyma dairenensis (strain ATCC 10597 / BCRC 20456 / CBS 421 / NBRC 0211 / NRRL Y-12639)</name>
    <name type="common">Saccharomyces dairenensis</name>
    <dbReference type="NCBI Taxonomy" id="1071378"/>
    <lineage>
        <taxon>Eukaryota</taxon>
        <taxon>Fungi</taxon>
        <taxon>Dikarya</taxon>
        <taxon>Ascomycota</taxon>
        <taxon>Saccharomycotina</taxon>
        <taxon>Saccharomycetes</taxon>
        <taxon>Saccharomycetales</taxon>
        <taxon>Saccharomycetaceae</taxon>
        <taxon>Naumovozyma</taxon>
    </lineage>
</organism>